<evidence type="ECO:0000313" key="2">
    <source>
        <dbReference type="Proteomes" id="UP000029734"/>
    </source>
</evidence>
<organism evidence="1 2">
    <name type="scientific">Paenibacillus wynnii</name>
    <dbReference type="NCBI Taxonomy" id="268407"/>
    <lineage>
        <taxon>Bacteria</taxon>
        <taxon>Bacillati</taxon>
        <taxon>Bacillota</taxon>
        <taxon>Bacilli</taxon>
        <taxon>Bacillales</taxon>
        <taxon>Paenibacillaceae</taxon>
        <taxon>Paenibacillus</taxon>
    </lineage>
</organism>
<proteinExistence type="predicted"/>
<gene>
    <name evidence="1" type="ORF">PWYN_23605</name>
</gene>
<keyword evidence="2" id="KW-1185">Reference proteome</keyword>
<evidence type="ECO:0000313" key="1">
    <source>
        <dbReference type="EMBL" id="KGE17581.1"/>
    </source>
</evidence>
<dbReference type="AlphaFoldDB" id="A0A098M6D9"/>
<accession>A0A098M6D9</accession>
<reference evidence="1 2" key="2">
    <citation type="submission" date="2014-10" db="EMBL/GenBank/DDBJ databases">
        <title>Comparative genomics of the Paenibacillus odorifer group.</title>
        <authorList>
            <person name="Tsai Y.-C."/>
            <person name="Martin N."/>
            <person name="Korlach J."/>
            <person name="Wiedmann M."/>
        </authorList>
    </citation>
    <scope>NUCLEOTIDE SEQUENCE [LARGE SCALE GENOMIC DNA]</scope>
    <source>
        <strain evidence="1 2">DSM 18334</strain>
    </source>
</reference>
<dbReference type="Proteomes" id="UP000029734">
    <property type="component" value="Unassembled WGS sequence"/>
</dbReference>
<dbReference type="RefSeq" id="WP_036656610.1">
    <property type="nucleotide sequence ID" value="NZ_JQCR01000003.1"/>
</dbReference>
<sequence length="113" mass="12403">MSSWKEELKTSVASNIQSRSDIKNALINVLKEIQSELGYGVDAKPVGISPADWAVKIQIPSIGVIEFVITHKEISSAGGYFDDVGQWNAKFPDNLENALKEIVSSKIIETIEL</sequence>
<reference evidence="1 2" key="1">
    <citation type="submission" date="2014-08" db="EMBL/GenBank/DDBJ databases">
        <authorList>
            <person name="den Bakker H.C."/>
        </authorList>
    </citation>
    <scope>NUCLEOTIDE SEQUENCE [LARGE SCALE GENOMIC DNA]</scope>
    <source>
        <strain evidence="1 2">DSM 18334</strain>
    </source>
</reference>
<name>A0A098M6D9_9BACL</name>
<comment type="caution">
    <text evidence="1">The sequence shown here is derived from an EMBL/GenBank/DDBJ whole genome shotgun (WGS) entry which is preliminary data.</text>
</comment>
<protein>
    <submittedName>
        <fullName evidence="1">Uncharacterized protein</fullName>
    </submittedName>
</protein>
<dbReference type="EMBL" id="JQCR01000003">
    <property type="protein sequence ID" value="KGE17581.1"/>
    <property type="molecule type" value="Genomic_DNA"/>
</dbReference>